<dbReference type="AlphaFoldDB" id="A0A165T028"/>
<proteinExistence type="predicted"/>
<keyword evidence="1" id="KW-0472">Membrane</keyword>
<dbReference type="InParanoid" id="A0A165T028"/>
<name>A0A165T028_9AGAM</name>
<keyword evidence="1" id="KW-1133">Transmembrane helix</keyword>
<dbReference type="Proteomes" id="UP000076761">
    <property type="component" value="Unassembled WGS sequence"/>
</dbReference>
<dbReference type="EMBL" id="KV425569">
    <property type="protein sequence ID" value="KZT25932.1"/>
    <property type="molecule type" value="Genomic_DNA"/>
</dbReference>
<accession>A0A165T028</accession>
<evidence type="ECO:0000256" key="1">
    <source>
        <dbReference type="SAM" id="Phobius"/>
    </source>
</evidence>
<evidence type="ECO:0000313" key="3">
    <source>
        <dbReference type="Proteomes" id="UP000076761"/>
    </source>
</evidence>
<feature type="transmembrane region" description="Helical" evidence="1">
    <location>
        <begin position="77"/>
        <end position="95"/>
    </location>
</feature>
<feature type="transmembrane region" description="Helical" evidence="1">
    <location>
        <begin position="36"/>
        <end position="57"/>
    </location>
</feature>
<protein>
    <submittedName>
        <fullName evidence="2">Uncharacterized protein</fullName>
    </submittedName>
</protein>
<organism evidence="2 3">
    <name type="scientific">Neolentinus lepideus HHB14362 ss-1</name>
    <dbReference type="NCBI Taxonomy" id="1314782"/>
    <lineage>
        <taxon>Eukaryota</taxon>
        <taxon>Fungi</taxon>
        <taxon>Dikarya</taxon>
        <taxon>Basidiomycota</taxon>
        <taxon>Agaricomycotina</taxon>
        <taxon>Agaricomycetes</taxon>
        <taxon>Gloeophyllales</taxon>
        <taxon>Gloeophyllaceae</taxon>
        <taxon>Neolentinus</taxon>
    </lineage>
</organism>
<keyword evidence="1" id="KW-0812">Transmembrane</keyword>
<sequence>MEPCCSPGNCMGGCGGCCIFPECSLFRRVATRSLDLATLECIDSGVFIIGCLANAGLFLGCNRMSMPSNYRTCPVNIVMHPATFLSIQFICLVVTRRLNGADKIHCN</sequence>
<evidence type="ECO:0000313" key="2">
    <source>
        <dbReference type="EMBL" id="KZT25932.1"/>
    </source>
</evidence>
<gene>
    <name evidence="2" type="ORF">NEOLEDRAFT_291064</name>
</gene>
<keyword evidence="3" id="KW-1185">Reference proteome</keyword>
<reference evidence="2 3" key="1">
    <citation type="journal article" date="2016" name="Mol. Biol. Evol.">
        <title>Comparative Genomics of Early-Diverging Mushroom-Forming Fungi Provides Insights into the Origins of Lignocellulose Decay Capabilities.</title>
        <authorList>
            <person name="Nagy L.G."/>
            <person name="Riley R."/>
            <person name="Tritt A."/>
            <person name="Adam C."/>
            <person name="Daum C."/>
            <person name="Floudas D."/>
            <person name="Sun H."/>
            <person name="Yadav J.S."/>
            <person name="Pangilinan J."/>
            <person name="Larsson K.H."/>
            <person name="Matsuura K."/>
            <person name="Barry K."/>
            <person name="Labutti K."/>
            <person name="Kuo R."/>
            <person name="Ohm R.A."/>
            <person name="Bhattacharya S.S."/>
            <person name="Shirouzu T."/>
            <person name="Yoshinaga Y."/>
            <person name="Martin F.M."/>
            <person name="Grigoriev I.V."/>
            <person name="Hibbett D.S."/>
        </authorList>
    </citation>
    <scope>NUCLEOTIDE SEQUENCE [LARGE SCALE GENOMIC DNA]</scope>
    <source>
        <strain evidence="2 3">HHB14362 ss-1</strain>
    </source>
</reference>